<dbReference type="EMBL" id="JBHUCP010000051">
    <property type="protein sequence ID" value="MFD1535224.1"/>
    <property type="molecule type" value="Genomic_DNA"/>
</dbReference>
<organism evidence="1 2">
    <name type="scientific">Pseudonocardia aurantiaca</name>
    <dbReference type="NCBI Taxonomy" id="75290"/>
    <lineage>
        <taxon>Bacteria</taxon>
        <taxon>Bacillati</taxon>
        <taxon>Actinomycetota</taxon>
        <taxon>Actinomycetes</taxon>
        <taxon>Pseudonocardiales</taxon>
        <taxon>Pseudonocardiaceae</taxon>
        <taxon>Pseudonocardia</taxon>
    </lineage>
</organism>
<sequence>MVAALRRRPAGDKGARWERQQRGYRVKLVLDHHCSTAIAEQFRITGHDAVAAVERGWHREPGEALLALCLPVAGLRRSATPTAGGLTELEVHGGPHAVLSAGSTGFSG</sequence>
<dbReference type="RefSeq" id="WP_343987398.1">
    <property type="nucleotide sequence ID" value="NZ_BAAAJG010000028.1"/>
</dbReference>
<name>A0ABW4FXR8_9PSEU</name>
<gene>
    <name evidence="1" type="ORF">ACFSCY_38040</name>
</gene>
<dbReference type="Proteomes" id="UP001597145">
    <property type="component" value="Unassembled WGS sequence"/>
</dbReference>
<protein>
    <submittedName>
        <fullName evidence="1">Uncharacterized protein</fullName>
    </submittedName>
</protein>
<reference evidence="2" key="1">
    <citation type="journal article" date="2019" name="Int. J. Syst. Evol. Microbiol.">
        <title>The Global Catalogue of Microorganisms (GCM) 10K type strain sequencing project: providing services to taxonomists for standard genome sequencing and annotation.</title>
        <authorList>
            <consortium name="The Broad Institute Genomics Platform"/>
            <consortium name="The Broad Institute Genome Sequencing Center for Infectious Disease"/>
            <person name="Wu L."/>
            <person name="Ma J."/>
        </authorList>
    </citation>
    <scope>NUCLEOTIDE SEQUENCE [LARGE SCALE GENOMIC DNA]</scope>
    <source>
        <strain evidence="2">JCM 12165</strain>
    </source>
</reference>
<proteinExistence type="predicted"/>
<comment type="caution">
    <text evidence="1">The sequence shown here is derived from an EMBL/GenBank/DDBJ whole genome shotgun (WGS) entry which is preliminary data.</text>
</comment>
<keyword evidence="2" id="KW-1185">Reference proteome</keyword>
<evidence type="ECO:0000313" key="1">
    <source>
        <dbReference type="EMBL" id="MFD1535224.1"/>
    </source>
</evidence>
<accession>A0ABW4FXR8</accession>
<evidence type="ECO:0000313" key="2">
    <source>
        <dbReference type="Proteomes" id="UP001597145"/>
    </source>
</evidence>